<keyword evidence="2" id="KW-1133">Transmembrane helix</keyword>
<keyword evidence="2" id="KW-0812">Transmembrane</keyword>
<evidence type="ECO:0000256" key="3">
    <source>
        <dbReference type="SAM" id="SignalP"/>
    </source>
</evidence>
<keyword evidence="5" id="KW-1185">Reference proteome</keyword>
<feature type="transmembrane region" description="Helical" evidence="2">
    <location>
        <begin position="558"/>
        <end position="577"/>
    </location>
</feature>
<organism evidence="4 5">
    <name type="scientific">Endocarpon pusillum</name>
    <dbReference type="NCBI Taxonomy" id="364733"/>
    <lineage>
        <taxon>Eukaryota</taxon>
        <taxon>Fungi</taxon>
        <taxon>Dikarya</taxon>
        <taxon>Ascomycota</taxon>
        <taxon>Pezizomycotina</taxon>
        <taxon>Eurotiomycetes</taxon>
        <taxon>Chaetothyriomycetidae</taxon>
        <taxon>Verrucariales</taxon>
        <taxon>Verrucariaceae</taxon>
        <taxon>Endocarpon</taxon>
    </lineage>
</organism>
<feature type="chain" id="PRO_5034215017" evidence="3">
    <location>
        <begin position="33"/>
        <end position="625"/>
    </location>
</feature>
<keyword evidence="3" id="KW-0732">Signal</keyword>
<feature type="compositionally biased region" description="Acidic residues" evidence="1">
    <location>
        <begin position="184"/>
        <end position="194"/>
    </location>
</feature>
<dbReference type="Proteomes" id="UP000606974">
    <property type="component" value="Unassembled WGS sequence"/>
</dbReference>
<feature type="transmembrane region" description="Helical" evidence="2">
    <location>
        <begin position="383"/>
        <end position="406"/>
    </location>
</feature>
<name>A0A8H7E8C9_9EURO</name>
<dbReference type="EMBL" id="JAACFV010000008">
    <property type="protein sequence ID" value="KAF7513012.1"/>
    <property type="molecule type" value="Genomic_DNA"/>
</dbReference>
<gene>
    <name evidence="4" type="ORF">GJ744_011278</name>
</gene>
<evidence type="ECO:0000256" key="2">
    <source>
        <dbReference type="SAM" id="Phobius"/>
    </source>
</evidence>
<sequence>MHSQLCSLIRKLPIALWLSVWALLCSLPRSTAAPNPSPVLQNITIEVPKGTTDHSDKHILCLPTHWVDVFAFFLTNYVSHAMTVKSEPGQALLTQIHTSLIALFLPTFGLVRGLSAVAQCAISSHSDLEAASKAGALCVIVRSEDWQPMHGDRIEGISAKNLPSDVTSSDLDEIGTHLHNPSLPDEEQANDEPQTEAQLQNSQASYHSSCGDTIHETGSVFTETSGSQALSLAEYNQSPSNLAALRVCKTFLPGSCICKPRKGSWDLNGMKVHGTCDLPQGYELAKLPVGTQFCDMNGNQVLQVDKRSWWRRAGACIKIRWQAIRDGSRRSSTRTSQPATQDVHPGLSRSYSLSKGLFAIFQTFWASYTLWQARGNQVDEYGYAAFGLTVVPYLIMSIINLISTILTPDYSAVYMVRTDIMDEAERRQGRFDGAVGQIPETSAVGNMDGVFEIQDGRTFVFLGKRDTSPAKTQASQIPSRMELVSMDHISQTCSQPPVTVEIPNYSGNLKLHRCQRRDAQTERLTFFVGLAIGLISLAIIGVISRFKNGSNSTYTQRVWIMTWLAFGTIVGPHYVLVKSGFYDEIMRDALWQVKFMCFIYSVPAIGGFVVVGQMISSYGRCVRIY</sequence>
<dbReference type="AlphaFoldDB" id="A0A8H7E8C9"/>
<evidence type="ECO:0000313" key="5">
    <source>
        <dbReference type="Proteomes" id="UP000606974"/>
    </source>
</evidence>
<feature type="transmembrane region" description="Helical" evidence="2">
    <location>
        <begin position="526"/>
        <end position="546"/>
    </location>
</feature>
<evidence type="ECO:0000256" key="1">
    <source>
        <dbReference type="SAM" id="MobiDB-lite"/>
    </source>
</evidence>
<dbReference type="OrthoDB" id="5406607at2759"/>
<comment type="caution">
    <text evidence="4">The sequence shown here is derived from an EMBL/GenBank/DDBJ whole genome shotgun (WGS) entry which is preliminary data.</text>
</comment>
<feature type="signal peptide" evidence="3">
    <location>
        <begin position="1"/>
        <end position="32"/>
    </location>
</feature>
<reference evidence="4" key="1">
    <citation type="submission" date="2020-02" db="EMBL/GenBank/DDBJ databases">
        <authorList>
            <person name="Palmer J.M."/>
        </authorList>
    </citation>
    <scope>NUCLEOTIDE SEQUENCE</scope>
    <source>
        <strain evidence="4">EPUS1.4</strain>
        <tissue evidence="4">Thallus</tissue>
    </source>
</reference>
<feature type="compositionally biased region" description="Polar residues" evidence="1">
    <location>
        <begin position="195"/>
        <end position="209"/>
    </location>
</feature>
<feature type="transmembrane region" description="Helical" evidence="2">
    <location>
        <begin position="589"/>
        <end position="611"/>
    </location>
</feature>
<proteinExistence type="predicted"/>
<protein>
    <submittedName>
        <fullName evidence="4">Uncharacterized protein</fullName>
    </submittedName>
</protein>
<accession>A0A8H7E8C9</accession>
<evidence type="ECO:0000313" key="4">
    <source>
        <dbReference type="EMBL" id="KAF7513012.1"/>
    </source>
</evidence>
<keyword evidence="2" id="KW-0472">Membrane</keyword>
<feature type="region of interest" description="Disordered" evidence="1">
    <location>
        <begin position="157"/>
        <end position="209"/>
    </location>
</feature>